<gene>
    <name evidence="2" type="ORF">C1I89_12740</name>
</gene>
<comment type="caution">
    <text evidence="2">The sequence shown here is derived from an EMBL/GenBank/DDBJ whole genome shotgun (WGS) entry which is preliminary data.</text>
</comment>
<accession>A0A2N8KIS0</accession>
<proteinExistence type="predicted"/>
<dbReference type="AlphaFoldDB" id="A0A2N8KIS0"/>
<dbReference type="EMBL" id="POQS01000003">
    <property type="protein sequence ID" value="PND33354.1"/>
    <property type="molecule type" value="Genomic_DNA"/>
</dbReference>
<name>A0A2N8KIS0_9BURK</name>
<keyword evidence="1" id="KW-0732">Signal</keyword>
<organism evidence="2 3">
    <name type="scientific">Achromobacter pulmonis</name>
    <dbReference type="NCBI Taxonomy" id="1389932"/>
    <lineage>
        <taxon>Bacteria</taxon>
        <taxon>Pseudomonadati</taxon>
        <taxon>Pseudomonadota</taxon>
        <taxon>Betaproteobacteria</taxon>
        <taxon>Burkholderiales</taxon>
        <taxon>Alcaligenaceae</taxon>
        <taxon>Achromobacter</taxon>
    </lineage>
</organism>
<feature type="chain" id="PRO_5014821758" description="Tetratricopeptide repeat protein" evidence="1">
    <location>
        <begin position="27"/>
        <end position="606"/>
    </location>
</feature>
<keyword evidence="3" id="KW-1185">Reference proteome</keyword>
<evidence type="ECO:0000256" key="1">
    <source>
        <dbReference type="SAM" id="SignalP"/>
    </source>
</evidence>
<feature type="signal peptide" evidence="1">
    <location>
        <begin position="1"/>
        <end position="26"/>
    </location>
</feature>
<dbReference type="RefSeq" id="WP_102773144.1">
    <property type="nucleotide sequence ID" value="NZ_POQS01000003.1"/>
</dbReference>
<evidence type="ECO:0000313" key="2">
    <source>
        <dbReference type="EMBL" id="PND33354.1"/>
    </source>
</evidence>
<evidence type="ECO:0000313" key="3">
    <source>
        <dbReference type="Proteomes" id="UP000235994"/>
    </source>
</evidence>
<dbReference type="Proteomes" id="UP000235994">
    <property type="component" value="Unassembled WGS sequence"/>
</dbReference>
<sequence>MRSAYRRLRAGLVLMAAALAAAPAGAQDPAAGQSPFMRHMDDARRQIRAASWDDATGSARQALAAASANGNRYEIYDAAVLLIDLLQKQGRHAEARRVAETQVGDFERLGDEDGMAIMLSRAIEAGTAAAETAEVARLQARLVGQARPYPPLWTLESGQRLRYVPAGLSLPLAQDGWTLLRFEPADAREDSARLEYIRRLDGQGRMVVQLRIGYMEALRGQDGAARQAQELLGGPSAMSPAALPDLPFENVAQAKEVQRSEEHGRGVIEAQWAAVRGDWRLQVQASYPETAQDGAGRHLQSLLGAIAWEGERRLFREQTMAEQARAIEAAWVMAQDWPAADALARAALPDAVFPLEIARLDTVMATAAYRRGEMDQARRQYETALAAWAYAGKAYHDETLYQTALDHAADIAHRQGRKNEAAALNRQFIEWVGDRDQAWRPDAAGVELKSALSGQALPLRAGDFRLKPIGPKRFQYEDLRTGAQLGLSVEQRAGADDRALEGSMRAFMRDKLGLDAGAMQAAAFTPRARQGAQGELRGRQWIFEVAPLRDAGRTLRLDVGADAPAPVRMAFWIVDRGDSRSILRAPLTADAAADARIEQVAQALAW</sequence>
<evidence type="ECO:0008006" key="4">
    <source>
        <dbReference type="Google" id="ProtNLM"/>
    </source>
</evidence>
<protein>
    <recommendedName>
        <fullName evidence="4">Tetratricopeptide repeat protein</fullName>
    </recommendedName>
</protein>
<reference evidence="2 3" key="1">
    <citation type="submission" date="2018-01" db="EMBL/GenBank/DDBJ databases">
        <title>The draft genome of an aniline degradation strain ANB-1.</title>
        <authorList>
            <person name="Zhang L."/>
            <person name="Jiang J."/>
        </authorList>
    </citation>
    <scope>NUCLEOTIDE SEQUENCE [LARGE SCALE GENOMIC DNA]</scope>
    <source>
        <strain evidence="2 3">ANB-1</strain>
    </source>
</reference>